<organism evidence="1 2">
    <name type="scientific">Serratia plymuthica S13</name>
    <dbReference type="NCBI Taxonomy" id="1348660"/>
    <lineage>
        <taxon>Bacteria</taxon>
        <taxon>Pseudomonadati</taxon>
        <taxon>Pseudomonadota</taxon>
        <taxon>Gammaproteobacteria</taxon>
        <taxon>Enterobacterales</taxon>
        <taxon>Yersiniaceae</taxon>
        <taxon>Serratia</taxon>
    </lineage>
</organism>
<proteinExistence type="predicted"/>
<evidence type="ECO:0000313" key="2">
    <source>
        <dbReference type="Proteomes" id="UP000014900"/>
    </source>
</evidence>
<dbReference type="AlphaFoldDB" id="S4YRB1"/>
<dbReference type="EMBL" id="CP006566">
    <property type="protein sequence ID" value="AGP46880.1"/>
    <property type="molecule type" value="Genomic_DNA"/>
</dbReference>
<dbReference type="HOGENOM" id="CLU_3383721_0_0_6"/>
<gene>
    <name evidence="1" type="ORF">M621_06775</name>
</gene>
<reference evidence="1 2" key="1">
    <citation type="journal article" date="2013" name="Genome Announc.">
        <title>Genome Sequence of Serratia plymuthica Strain S13, an Endophyte with Germination- and Plant-Growth-Promoting Activity from the Flower of Styrian Oil Pumpkin.</title>
        <authorList>
            <person name="Muller H."/>
            <person name="Furnkranz M."/>
            <person name="Grube M."/>
            <person name="Berg G."/>
        </authorList>
    </citation>
    <scope>NUCLEOTIDE SEQUENCE [LARGE SCALE GENOMIC DNA]</scope>
    <source>
        <strain evidence="1">S13</strain>
    </source>
</reference>
<name>S4YRB1_SERPL</name>
<dbReference type="Proteomes" id="UP000014900">
    <property type="component" value="Chromosome"/>
</dbReference>
<protein>
    <submittedName>
        <fullName evidence="1">Uncharacterized protein</fullName>
    </submittedName>
</protein>
<evidence type="ECO:0000313" key="1">
    <source>
        <dbReference type="EMBL" id="AGP46880.1"/>
    </source>
</evidence>
<dbReference type="KEGG" id="sry:M621_06775"/>
<accession>S4YRB1</accession>
<sequence>MDTVQHFRIVGLTFASAILPVSRAVGYRMKLRT</sequence>